<proteinExistence type="predicted"/>
<evidence type="ECO:0000313" key="7">
    <source>
        <dbReference type="EMBL" id="GAG60909.1"/>
    </source>
</evidence>
<dbReference type="SUPFAM" id="SSF161111">
    <property type="entry name" value="Cation efflux protein transmembrane domain-like"/>
    <property type="match status" value="1"/>
</dbReference>
<protein>
    <recommendedName>
        <fullName evidence="6">Cation efflux protein transmembrane domain-containing protein</fullName>
    </recommendedName>
</protein>
<feature type="transmembrane region" description="Helical" evidence="5">
    <location>
        <begin position="34"/>
        <end position="56"/>
    </location>
</feature>
<feature type="transmembrane region" description="Helical" evidence="5">
    <location>
        <begin position="112"/>
        <end position="132"/>
    </location>
</feature>
<keyword evidence="2 5" id="KW-0812">Transmembrane</keyword>
<dbReference type="InterPro" id="IPR050681">
    <property type="entry name" value="CDF/SLC30A"/>
</dbReference>
<keyword evidence="4 5" id="KW-0472">Membrane</keyword>
<dbReference type="PANTHER" id="PTHR11562">
    <property type="entry name" value="CATION EFFLUX PROTEIN/ ZINC TRANSPORTER"/>
    <property type="match status" value="1"/>
</dbReference>
<dbReference type="EMBL" id="BART01005098">
    <property type="protein sequence ID" value="GAG60909.1"/>
    <property type="molecule type" value="Genomic_DNA"/>
</dbReference>
<name>X0YVW5_9ZZZZ</name>
<evidence type="ECO:0000256" key="5">
    <source>
        <dbReference type="SAM" id="Phobius"/>
    </source>
</evidence>
<feature type="transmembrane region" description="Helical" evidence="5">
    <location>
        <begin position="76"/>
        <end position="100"/>
    </location>
</feature>
<dbReference type="NCBIfam" id="TIGR01297">
    <property type="entry name" value="CDF"/>
    <property type="match status" value="1"/>
</dbReference>
<evidence type="ECO:0000259" key="6">
    <source>
        <dbReference type="Pfam" id="PF01545"/>
    </source>
</evidence>
<dbReference type="GO" id="GO:0005385">
    <property type="term" value="F:zinc ion transmembrane transporter activity"/>
    <property type="evidence" value="ECO:0007669"/>
    <property type="project" value="TreeGrafter"/>
</dbReference>
<evidence type="ECO:0000256" key="1">
    <source>
        <dbReference type="ARBA" id="ARBA00004141"/>
    </source>
</evidence>
<evidence type="ECO:0000256" key="3">
    <source>
        <dbReference type="ARBA" id="ARBA00022989"/>
    </source>
</evidence>
<feature type="transmembrane region" description="Helical" evidence="5">
    <location>
        <begin position="7"/>
        <end position="28"/>
    </location>
</feature>
<dbReference type="PANTHER" id="PTHR11562:SF17">
    <property type="entry name" value="RE54080P-RELATED"/>
    <property type="match status" value="1"/>
</dbReference>
<accession>X0YVW5</accession>
<dbReference type="GO" id="GO:0005886">
    <property type="term" value="C:plasma membrane"/>
    <property type="evidence" value="ECO:0007669"/>
    <property type="project" value="TreeGrafter"/>
</dbReference>
<evidence type="ECO:0000256" key="2">
    <source>
        <dbReference type="ARBA" id="ARBA00022692"/>
    </source>
</evidence>
<comment type="caution">
    <text evidence="7">The sequence shown here is derived from an EMBL/GenBank/DDBJ whole genome shotgun (WGS) entry which is preliminary data.</text>
</comment>
<keyword evidence="3 5" id="KW-1133">Transmembrane helix</keyword>
<dbReference type="InterPro" id="IPR002524">
    <property type="entry name" value="Cation_efflux"/>
</dbReference>
<dbReference type="InterPro" id="IPR027469">
    <property type="entry name" value="Cation_efflux_TMD_sf"/>
</dbReference>
<feature type="non-terminal residue" evidence="7">
    <location>
        <position position="151"/>
    </location>
</feature>
<evidence type="ECO:0000256" key="4">
    <source>
        <dbReference type="ARBA" id="ARBA00023136"/>
    </source>
</evidence>
<dbReference type="Pfam" id="PF01545">
    <property type="entry name" value="Cation_efflux"/>
    <property type="match status" value="1"/>
</dbReference>
<organism evidence="7">
    <name type="scientific">marine sediment metagenome</name>
    <dbReference type="NCBI Taxonomy" id="412755"/>
    <lineage>
        <taxon>unclassified sequences</taxon>
        <taxon>metagenomes</taxon>
        <taxon>ecological metagenomes</taxon>
    </lineage>
</organism>
<dbReference type="AlphaFoldDB" id="X0YVW5"/>
<dbReference type="InterPro" id="IPR058533">
    <property type="entry name" value="Cation_efflux_TM"/>
</dbReference>
<feature type="domain" description="Cation efflux protein transmembrane" evidence="6">
    <location>
        <begin position="9"/>
        <end position="149"/>
    </location>
</feature>
<gene>
    <name evidence="7" type="ORF">S01H4_12148</name>
</gene>
<reference evidence="7" key="1">
    <citation type="journal article" date="2014" name="Front. Microbiol.">
        <title>High frequency of phylogenetically diverse reductive dehalogenase-homologous genes in deep subseafloor sedimentary metagenomes.</title>
        <authorList>
            <person name="Kawai M."/>
            <person name="Futagami T."/>
            <person name="Toyoda A."/>
            <person name="Takaki Y."/>
            <person name="Nishi S."/>
            <person name="Hori S."/>
            <person name="Arai W."/>
            <person name="Tsubouchi T."/>
            <person name="Morono Y."/>
            <person name="Uchiyama I."/>
            <person name="Ito T."/>
            <person name="Fujiyama A."/>
            <person name="Inagaki F."/>
            <person name="Takami H."/>
        </authorList>
    </citation>
    <scope>NUCLEOTIDE SEQUENCE</scope>
    <source>
        <strain evidence="7">Expedition CK06-06</strain>
    </source>
</reference>
<comment type="subcellular location">
    <subcellularLocation>
        <location evidence="1">Membrane</location>
        <topology evidence="1">Multi-pass membrane protein</topology>
    </subcellularLocation>
</comment>
<sequence>MDIKIKYGIIAVFIILFQSILKVIGVAVTGSLSFLSETVDTLTDIFFVSLTLYSLYNSQKPPDFQHMYGHSKIDSLGGLLQGVILANIYCVLIYVAIQAILTSSFGIINPDLGFIILIISFIVNLVFSRILIWQGKKQNSLSLRIQGLNLF</sequence>
<dbReference type="Gene3D" id="1.20.1510.10">
    <property type="entry name" value="Cation efflux protein transmembrane domain"/>
    <property type="match status" value="1"/>
</dbReference>